<dbReference type="AlphaFoldDB" id="A0A379GDA7"/>
<organism evidence="1 2">
    <name type="scientific">Proteus mirabilis</name>
    <dbReference type="NCBI Taxonomy" id="584"/>
    <lineage>
        <taxon>Bacteria</taxon>
        <taxon>Pseudomonadati</taxon>
        <taxon>Pseudomonadota</taxon>
        <taxon>Gammaproteobacteria</taxon>
        <taxon>Enterobacterales</taxon>
        <taxon>Morganellaceae</taxon>
        <taxon>Proteus</taxon>
    </lineage>
</organism>
<dbReference type="Pfam" id="PF07676">
    <property type="entry name" value="PD40"/>
    <property type="match status" value="1"/>
</dbReference>
<reference evidence="1 2" key="1">
    <citation type="submission" date="2018-06" db="EMBL/GenBank/DDBJ databases">
        <authorList>
            <consortium name="Pathogen Informatics"/>
            <person name="Doyle S."/>
        </authorList>
    </citation>
    <scope>NUCLEOTIDE SEQUENCE [LARGE SCALE GENOMIC DNA]</scope>
    <source>
        <strain evidence="1 2">NCTC11938</strain>
    </source>
</reference>
<dbReference type="EMBL" id="UGTS01000005">
    <property type="protein sequence ID" value="SUC38955.1"/>
    <property type="molecule type" value="Genomic_DNA"/>
</dbReference>
<proteinExistence type="predicted"/>
<protein>
    <recommendedName>
        <fullName evidence="3">Translocation protein TolB</fullName>
    </recommendedName>
</protein>
<sequence>MKDDDGVVQLYTVSPTTKAIRQVTSQQWDIQSAFTWSYSGEYLTFICDNSVMLCNAKTGELTRLTDKTAQAPSGDAVVFSPNDQYIAFMRDIDGYRQIFTVESGL</sequence>
<dbReference type="Gene3D" id="2.120.10.30">
    <property type="entry name" value="TolB, C-terminal domain"/>
    <property type="match status" value="1"/>
</dbReference>
<gene>
    <name evidence="1" type="ORF">NCTC11938_03246</name>
</gene>
<dbReference type="Proteomes" id="UP000254191">
    <property type="component" value="Unassembled WGS sequence"/>
</dbReference>
<evidence type="ECO:0008006" key="3">
    <source>
        <dbReference type="Google" id="ProtNLM"/>
    </source>
</evidence>
<evidence type="ECO:0000313" key="2">
    <source>
        <dbReference type="Proteomes" id="UP000254191"/>
    </source>
</evidence>
<accession>A0A379GDA7</accession>
<evidence type="ECO:0000313" key="1">
    <source>
        <dbReference type="EMBL" id="SUC38955.1"/>
    </source>
</evidence>
<name>A0A379GDA7_PROMI</name>
<dbReference type="InterPro" id="IPR011042">
    <property type="entry name" value="6-blade_b-propeller_TolB-like"/>
</dbReference>
<dbReference type="SUPFAM" id="SSF82171">
    <property type="entry name" value="DPP6 N-terminal domain-like"/>
    <property type="match status" value="1"/>
</dbReference>
<dbReference type="InterPro" id="IPR011659">
    <property type="entry name" value="WD40"/>
</dbReference>